<evidence type="ECO:0000259" key="9">
    <source>
        <dbReference type="PROSITE" id="PS51387"/>
    </source>
</evidence>
<dbReference type="AlphaFoldDB" id="A0A2R6Q5R3"/>
<accession>A0A2R6Q5R3</accession>
<keyword evidence="5" id="KW-0274">FAD</keyword>
<dbReference type="InterPro" id="IPR016169">
    <property type="entry name" value="FAD-bd_PCMH_sub2"/>
</dbReference>
<reference evidence="11" key="2">
    <citation type="journal article" date="2018" name="BMC Genomics">
        <title>A manually annotated Actinidia chinensis var. chinensis (kiwifruit) genome highlights the challenges associated with draft genomes and gene prediction in plants.</title>
        <authorList>
            <person name="Pilkington S.M."/>
            <person name="Crowhurst R."/>
            <person name="Hilario E."/>
            <person name="Nardozza S."/>
            <person name="Fraser L."/>
            <person name="Peng Y."/>
            <person name="Gunaseelan K."/>
            <person name="Simpson R."/>
            <person name="Tahir J."/>
            <person name="Deroles S.C."/>
            <person name="Templeton K."/>
            <person name="Luo Z."/>
            <person name="Davy M."/>
            <person name="Cheng C."/>
            <person name="McNeilage M."/>
            <person name="Scaglione D."/>
            <person name="Liu Y."/>
            <person name="Zhang Q."/>
            <person name="Datson P."/>
            <person name="De Silva N."/>
            <person name="Gardiner S.E."/>
            <person name="Bassett H."/>
            <person name="Chagne D."/>
            <person name="McCallum J."/>
            <person name="Dzierzon H."/>
            <person name="Deng C."/>
            <person name="Wang Y.Y."/>
            <person name="Barron L."/>
            <person name="Manako K."/>
            <person name="Bowen J."/>
            <person name="Foster T.M."/>
            <person name="Erridge Z.A."/>
            <person name="Tiffin H."/>
            <person name="Waite C.N."/>
            <person name="Davies K.M."/>
            <person name="Grierson E.P."/>
            <person name="Laing W.A."/>
            <person name="Kirk R."/>
            <person name="Chen X."/>
            <person name="Wood M."/>
            <person name="Montefiori M."/>
            <person name="Brummell D.A."/>
            <person name="Schwinn K.E."/>
            <person name="Catanach A."/>
            <person name="Fullerton C."/>
            <person name="Li D."/>
            <person name="Meiyalaghan S."/>
            <person name="Nieuwenhuizen N."/>
            <person name="Read N."/>
            <person name="Prakash R."/>
            <person name="Hunter D."/>
            <person name="Zhang H."/>
            <person name="McKenzie M."/>
            <person name="Knabel M."/>
            <person name="Harris A."/>
            <person name="Allan A.C."/>
            <person name="Gleave A."/>
            <person name="Chen A."/>
            <person name="Janssen B.J."/>
            <person name="Plunkett B."/>
            <person name="Ampomah-Dwamena C."/>
            <person name="Voogd C."/>
            <person name="Leif D."/>
            <person name="Lafferty D."/>
            <person name="Souleyre E.J.F."/>
            <person name="Varkonyi-Gasic E."/>
            <person name="Gambi F."/>
            <person name="Hanley J."/>
            <person name="Yao J.L."/>
            <person name="Cheung J."/>
            <person name="David K.M."/>
            <person name="Warren B."/>
            <person name="Marsh K."/>
            <person name="Snowden K.C."/>
            <person name="Lin-Wang K."/>
            <person name="Brian L."/>
            <person name="Martinez-Sanchez M."/>
            <person name="Wang M."/>
            <person name="Ileperuma N."/>
            <person name="Macnee N."/>
            <person name="Campin R."/>
            <person name="McAtee P."/>
            <person name="Drummond R.S.M."/>
            <person name="Espley R.V."/>
            <person name="Ireland H.S."/>
            <person name="Wu R."/>
            <person name="Atkinson R.G."/>
            <person name="Karunairetnam S."/>
            <person name="Bulley S."/>
            <person name="Chunkath S."/>
            <person name="Hanley Z."/>
            <person name="Storey R."/>
            <person name="Thrimawithana A.H."/>
            <person name="Thomson S."/>
            <person name="David C."/>
            <person name="Testolin R."/>
            <person name="Huang H."/>
            <person name="Hellens R.P."/>
            <person name="Schaffer R.J."/>
        </authorList>
    </citation>
    <scope>NUCLEOTIDE SEQUENCE [LARGE SCALE GENOMIC DNA]</scope>
    <source>
        <strain evidence="11">cv. Red5</strain>
    </source>
</reference>
<keyword evidence="4 8" id="KW-0732">Signal</keyword>
<feature type="signal peptide" evidence="8">
    <location>
        <begin position="1"/>
        <end position="23"/>
    </location>
</feature>
<evidence type="ECO:0000256" key="3">
    <source>
        <dbReference type="ARBA" id="ARBA00022630"/>
    </source>
</evidence>
<dbReference type="Gramene" id="PSS02613">
    <property type="protein sequence ID" value="PSS02613"/>
    <property type="gene ID" value="CEY00_Acc21015"/>
</dbReference>
<keyword evidence="6" id="KW-1015">Disulfide bond</keyword>
<dbReference type="STRING" id="1590841.A0A2R6Q5R3"/>
<dbReference type="Gene3D" id="3.40.462.20">
    <property type="match status" value="1"/>
</dbReference>
<dbReference type="Gene3D" id="3.30.43.10">
    <property type="entry name" value="Uridine Diphospho-n-acetylenolpyruvylglucosamine Reductase, domain 2"/>
    <property type="match status" value="1"/>
</dbReference>
<keyword evidence="7" id="KW-0325">Glycoprotein</keyword>
<organism evidence="10 11">
    <name type="scientific">Actinidia chinensis var. chinensis</name>
    <name type="common">Chinese soft-hair kiwi</name>
    <dbReference type="NCBI Taxonomy" id="1590841"/>
    <lineage>
        <taxon>Eukaryota</taxon>
        <taxon>Viridiplantae</taxon>
        <taxon>Streptophyta</taxon>
        <taxon>Embryophyta</taxon>
        <taxon>Tracheophyta</taxon>
        <taxon>Spermatophyta</taxon>
        <taxon>Magnoliopsida</taxon>
        <taxon>eudicotyledons</taxon>
        <taxon>Gunneridae</taxon>
        <taxon>Pentapetalae</taxon>
        <taxon>asterids</taxon>
        <taxon>Ericales</taxon>
        <taxon>Actinidiaceae</taxon>
        <taxon>Actinidia</taxon>
    </lineage>
</organism>
<comment type="similarity">
    <text evidence="2">Belongs to the oxygen-dependent FAD-linked oxidoreductase family.</text>
</comment>
<proteinExistence type="inferred from homology"/>
<name>A0A2R6Q5R3_ACTCC</name>
<dbReference type="Gene3D" id="3.30.465.10">
    <property type="match status" value="1"/>
</dbReference>
<evidence type="ECO:0000256" key="6">
    <source>
        <dbReference type="ARBA" id="ARBA00023157"/>
    </source>
</evidence>
<dbReference type="InterPro" id="IPR016167">
    <property type="entry name" value="FAD-bd_PCMH_sub1"/>
</dbReference>
<keyword evidence="11" id="KW-1185">Reference proteome</keyword>
<dbReference type="FunCoup" id="A0A2R6Q5R3">
    <property type="interactions" value="130"/>
</dbReference>
<dbReference type="Proteomes" id="UP000241394">
    <property type="component" value="Chromosome LG19"/>
</dbReference>
<feature type="chain" id="PRO_5015310001" evidence="8">
    <location>
        <begin position="24"/>
        <end position="381"/>
    </location>
</feature>
<evidence type="ECO:0000256" key="8">
    <source>
        <dbReference type="SAM" id="SignalP"/>
    </source>
</evidence>
<dbReference type="InParanoid" id="A0A2R6Q5R3"/>
<dbReference type="SUPFAM" id="SSF56176">
    <property type="entry name" value="FAD-binding/transporter-associated domain-like"/>
    <property type="match status" value="1"/>
</dbReference>
<dbReference type="EMBL" id="NKQK01000019">
    <property type="protein sequence ID" value="PSS02613.1"/>
    <property type="molecule type" value="Genomic_DNA"/>
</dbReference>
<evidence type="ECO:0000256" key="7">
    <source>
        <dbReference type="ARBA" id="ARBA00023180"/>
    </source>
</evidence>
<dbReference type="PANTHER" id="PTHR32448">
    <property type="entry name" value="OS08G0158400 PROTEIN"/>
    <property type="match status" value="1"/>
</dbReference>
<feature type="domain" description="FAD-binding PCMH-type" evidence="9">
    <location>
        <begin position="69"/>
        <end position="243"/>
    </location>
</feature>
<dbReference type="OMA" id="IGMMMRR"/>
<gene>
    <name evidence="10" type="ORF">CEY00_Acc21015</name>
</gene>
<comment type="caution">
    <text evidence="10">The sequence shown here is derived from an EMBL/GenBank/DDBJ whole genome shotgun (WGS) entry which is preliminary data.</text>
</comment>
<dbReference type="FunFam" id="3.30.43.10:FF:000004">
    <property type="entry name" value="Berberine bridge enzyme-like 15"/>
    <property type="match status" value="1"/>
</dbReference>
<evidence type="ECO:0000256" key="5">
    <source>
        <dbReference type="ARBA" id="ARBA00022827"/>
    </source>
</evidence>
<protein>
    <submittedName>
        <fullName evidence="10">Berberine bridge enzyme-like</fullName>
    </submittedName>
</protein>
<dbReference type="GO" id="GO:0071949">
    <property type="term" value="F:FAD binding"/>
    <property type="evidence" value="ECO:0007669"/>
    <property type="project" value="InterPro"/>
</dbReference>
<dbReference type="OrthoDB" id="407275at2759"/>
<evidence type="ECO:0000256" key="1">
    <source>
        <dbReference type="ARBA" id="ARBA00001974"/>
    </source>
</evidence>
<evidence type="ECO:0000256" key="2">
    <source>
        <dbReference type="ARBA" id="ARBA00005466"/>
    </source>
</evidence>
<evidence type="ECO:0000313" key="10">
    <source>
        <dbReference type="EMBL" id="PSS02613.1"/>
    </source>
</evidence>
<comment type="cofactor">
    <cofactor evidence="1">
        <name>FAD</name>
        <dbReference type="ChEBI" id="CHEBI:57692"/>
    </cofactor>
</comment>
<dbReference type="InterPro" id="IPR006094">
    <property type="entry name" value="Oxid_FAD_bind_N"/>
</dbReference>
<evidence type="ECO:0000256" key="4">
    <source>
        <dbReference type="ARBA" id="ARBA00022729"/>
    </source>
</evidence>
<dbReference type="InterPro" id="IPR016166">
    <property type="entry name" value="FAD-bd_PCMH"/>
</dbReference>
<dbReference type="InterPro" id="IPR036318">
    <property type="entry name" value="FAD-bd_PCMH-like_sf"/>
</dbReference>
<sequence length="381" mass="42476">MDNFPSCPSILVLLLLFFPLSWADSHDTFIKCLSDQSNQLSSIVYTPTNPSYTKILQFYVRNRRFNRTTTPKPSLIVTPLTETHVSATVVCAKSAGIHLKIRSGGHDYDGISYVSDDPFIILDMFNLRSITIDAKTQTGWVQAGSTLGELYYKLATISKTLGFPAGVCPTVGVGGHLSGGGYGNMLRKYGLSVDHVIDARIVDVNGRIMDRTAMGEDLFWAIRGGGGASFGVVLAYKIRLVPVPEVVSVFRIEKTVAQNATDIVHKWQLVADKIDNDLFIRVLIQPVTINKKRTIRATFISLFLGDSDRLVKLMGNDFPELGLKKEDCMEMTWIESVLYWANFDNGTSIYALLDRNSNVNFLKRKSDYVQNPISKEGLEWI</sequence>
<keyword evidence="3" id="KW-0285">Flavoprotein</keyword>
<reference evidence="10 11" key="1">
    <citation type="submission" date="2017-07" db="EMBL/GenBank/DDBJ databases">
        <title>An improved, manually edited Actinidia chinensis var. chinensis (kiwifruit) genome highlights the challenges associated with draft genomes and gene prediction in plants.</title>
        <authorList>
            <person name="Pilkington S."/>
            <person name="Crowhurst R."/>
            <person name="Hilario E."/>
            <person name="Nardozza S."/>
            <person name="Fraser L."/>
            <person name="Peng Y."/>
            <person name="Gunaseelan K."/>
            <person name="Simpson R."/>
            <person name="Tahir J."/>
            <person name="Deroles S."/>
            <person name="Templeton K."/>
            <person name="Luo Z."/>
            <person name="Davy M."/>
            <person name="Cheng C."/>
            <person name="Mcneilage M."/>
            <person name="Scaglione D."/>
            <person name="Liu Y."/>
            <person name="Zhang Q."/>
            <person name="Datson P."/>
            <person name="De Silva N."/>
            <person name="Gardiner S."/>
            <person name="Bassett H."/>
            <person name="Chagne D."/>
            <person name="Mccallum J."/>
            <person name="Dzierzon H."/>
            <person name="Deng C."/>
            <person name="Wang Y.-Y."/>
            <person name="Barron N."/>
            <person name="Manako K."/>
            <person name="Bowen J."/>
            <person name="Foster T."/>
            <person name="Erridge Z."/>
            <person name="Tiffin H."/>
            <person name="Waite C."/>
            <person name="Davies K."/>
            <person name="Grierson E."/>
            <person name="Laing W."/>
            <person name="Kirk R."/>
            <person name="Chen X."/>
            <person name="Wood M."/>
            <person name="Montefiori M."/>
            <person name="Brummell D."/>
            <person name="Schwinn K."/>
            <person name="Catanach A."/>
            <person name="Fullerton C."/>
            <person name="Li D."/>
            <person name="Meiyalaghan S."/>
            <person name="Nieuwenhuizen N."/>
            <person name="Read N."/>
            <person name="Prakash R."/>
            <person name="Hunter D."/>
            <person name="Zhang H."/>
            <person name="Mckenzie M."/>
            <person name="Knabel M."/>
            <person name="Harris A."/>
            <person name="Allan A."/>
            <person name="Chen A."/>
            <person name="Janssen B."/>
            <person name="Plunkett B."/>
            <person name="Dwamena C."/>
            <person name="Voogd C."/>
            <person name="Leif D."/>
            <person name="Lafferty D."/>
            <person name="Souleyre E."/>
            <person name="Varkonyi-Gasic E."/>
            <person name="Gambi F."/>
            <person name="Hanley J."/>
            <person name="Yao J.-L."/>
            <person name="Cheung J."/>
            <person name="David K."/>
            <person name="Warren B."/>
            <person name="Marsh K."/>
            <person name="Snowden K."/>
            <person name="Lin-Wang K."/>
            <person name="Brian L."/>
            <person name="Martinez-Sanchez M."/>
            <person name="Wang M."/>
            <person name="Ileperuma N."/>
            <person name="Macnee N."/>
            <person name="Campin R."/>
            <person name="Mcatee P."/>
            <person name="Drummond R."/>
            <person name="Espley R."/>
            <person name="Ireland H."/>
            <person name="Wu R."/>
            <person name="Atkinson R."/>
            <person name="Karunairetnam S."/>
            <person name="Bulley S."/>
            <person name="Chunkath S."/>
            <person name="Hanley Z."/>
            <person name="Storey R."/>
            <person name="Thrimawithana A."/>
            <person name="Thomson S."/>
            <person name="David C."/>
            <person name="Testolin R."/>
        </authorList>
    </citation>
    <scope>NUCLEOTIDE SEQUENCE [LARGE SCALE GENOMIC DNA]</scope>
    <source>
        <strain evidence="11">cv. Red5</strain>
        <tissue evidence="10">Young leaf</tissue>
    </source>
</reference>
<dbReference type="PROSITE" id="PS51387">
    <property type="entry name" value="FAD_PCMH"/>
    <property type="match status" value="1"/>
</dbReference>
<evidence type="ECO:0000313" key="11">
    <source>
        <dbReference type="Proteomes" id="UP000241394"/>
    </source>
</evidence>
<dbReference type="Pfam" id="PF01565">
    <property type="entry name" value="FAD_binding_4"/>
    <property type="match status" value="1"/>
</dbReference>